<dbReference type="CDD" id="cd04186">
    <property type="entry name" value="GT_2_like_c"/>
    <property type="match status" value="1"/>
</dbReference>
<dbReference type="EMBL" id="QSAJ01000052">
    <property type="protein sequence ID" value="RGW48785.1"/>
    <property type="molecule type" value="Genomic_DNA"/>
</dbReference>
<evidence type="ECO:0000256" key="2">
    <source>
        <dbReference type="ARBA" id="ARBA00006739"/>
    </source>
</evidence>
<keyword evidence="3" id="KW-0328">Glycosyltransferase</keyword>
<dbReference type="PANTHER" id="PTHR43179">
    <property type="entry name" value="RHAMNOSYLTRANSFERASE WBBL"/>
    <property type="match status" value="1"/>
</dbReference>
<organism evidence="7 8">
    <name type="scientific">Dorea formicigenerans</name>
    <dbReference type="NCBI Taxonomy" id="39486"/>
    <lineage>
        <taxon>Bacteria</taxon>
        <taxon>Bacillati</taxon>
        <taxon>Bacillota</taxon>
        <taxon>Clostridia</taxon>
        <taxon>Lachnospirales</taxon>
        <taxon>Lachnospiraceae</taxon>
        <taxon>Dorea</taxon>
    </lineage>
</organism>
<dbReference type="Proteomes" id="UP000266376">
    <property type="component" value="Unassembled WGS sequence"/>
</dbReference>
<keyword evidence="5" id="KW-0812">Transmembrane</keyword>
<dbReference type="AlphaFoldDB" id="A0A395XKG2"/>
<dbReference type="PANTHER" id="PTHR43179:SF12">
    <property type="entry name" value="GALACTOFURANOSYLTRANSFERASE GLFT2"/>
    <property type="match status" value="1"/>
</dbReference>
<evidence type="ECO:0000259" key="6">
    <source>
        <dbReference type="Pfam" id="PF00535"/>
    </source>
</evidence>
<proteinExistence type="inferred from homology"/>
<dbReference type="InterPro" id="IPR001173">
    <property type="entry name" value="Glyco_trans_2-like"/>
</dbReference>
<evidence type="ECO:0000256" key="1">
    <source>
        <dbReference type="ARBA" id="ARBA00004776"/>
    </source>
</evidence>
<dbReference type="InterPro" id="IPR029044">
    <property type="entry name" value="Nucleotide-diphossugar_trans"/>
</dbReference>
<evidence type="ECO:0000256" key="4">
    <source>
        <dbReference type="ARBA" id="ARBA00022679"/>
    </source>
</evidence>
<reference evidence="7 8" key="1">
    <citation type="submission" date="2018-08" db="EMBL/GenBank/DDBJ databases">
        <title>A genome reference for cultivated species of the human gut microbiota.</title>
        <authorList>
            <person name="Zou Y."/>
            <person name="Xue W."/>
            <person name="Luo G."/>
        </authorList>
    </citation>
    <scope>NUCLEOTIDE SEQUENCE [LARGE SCALE GENOMIC DNA]</scope>
    <source>
        <strain evidence="7 8">AF12-11</strain>
    </source>
</reference>
<evidence type="ECO:0000313" key="8">
    <source>
        <dbReference type="Proteomes" id="UP000266376"/>
    </source>
</evidence>
<sequence length="323" mass="37651">MDKIAIVIPNYNGLRYLQICFDALEKQTYKNFHVYFVDNGSEDDSCSYVRQHYPDTSIMELEKNYGFSYAVNVGIKQSTEPYVILLNNDTEVFPDFIEKLYIKIRQSEKIFSCSAKLISYYDHNKIDDAGNYYNLLGWAYARGKGKSSSDYEKSEKIFTACAGAAIYRRELLEKTGLFDVEHFAYLEDIDIGYRARIQGYENWYEPSAKVYHVGSGTSGSRYNLFKVRYSSRNNIYLIYKNMPLLQLIINLPLLCIGFLIKLIFFTLKGFGKEYAAGIKNGFSLCMKSENKAKKVHFKLQHLPSYILIEWELFCNLFRFIFKL</sequence>
<comment type="similarity">
    <text evidence="2">Belongs to the glycosyltransferase 2 family.</text>
</comment>
<evidence type="ECO:0000256" key="3">
    <source>
        <dbReference type="ARBA" id="ARBA00022676"/>
    </source>
</evidence>
<keyword evidence="4 7" id="KW-0808">Transferase</keyword>
<keyword evidence="5" id="KW-0472">Membrane</keyword>
<dbReference type="Gene3D" id="3.90.550.10">
    <property type="entry name" value="Spore Coat Polysaccharide Biosynthesis Protein SpsA, Chain A"/>
    <property type="match status" value="1"/>
</dbReference>
<name>A0A395XKG2_9FIRM</name>
<evidence type="ECO:0000313" key="7">
    <source>
        <dbReference type="EMBL" id="RGW48785.1"/>
    </source>
</evidence>
<protein>
    <submittedName>
        <fullName evidence="7">Glycosyltransferase family 2 protein</fullName>
    </submittedName>
</protein>
<comment type="pathway">
    <text evidence="1">Cell wall biogenesis; cell wall polysaccharide biosynthesis.</text>
</comment>
<evidence type="ECO:0000256" key="5">
    <source>
        <dbReference type="SAM" id="Phobius"/>
    </source>
</evidence>
<keyword evidence="5" id="KW-1133">Transmembrane helix</keyword>
<feature type="domain" description="Glycosyltransferase 2-like" evidence="6">
    <location>
        <begin position="6"/>
        <end position="175"/>
    </location>
</feature>
<dbReference type="SUPFAM" id="SSF53448">
    <property type="entry name" value="Nucleotide-diphospho-sugar transferases"/>
    <property type="match status" value="1"/>
</dbReference>
<accession>A0A395XKG2</accession>
<dbReference type="GO" id="GO:0016757">
    <property type="term" value="F:glycosyltransferase activity"/>
    <property type="evidence" value="ECO:0007669"/>
    <property type="project" value="UniProtKB-KW"/>
</dbReference>
<dbReference type="Pfam" id="PF00535">
    <property type="entry name" value="Glycos_transf_2"/>
    <property type="match status" value="1"/>
</dbReference>
<gene>
    <name evidence="7" type="ORF">DWV67_14605</name>
</gene>
<feature type="transmembrane region" description="Helical" evidence="5">
    <location>
        <begin position="244"/>
        <end position="264"/>
    </location>
</feature>
<comment type="caution">
    <text evidence="7">The sequence shown here is derived from an EMBL/GenBank/DDBJ whole genome shotgun (WGS) entry which is preliminary data.</text>
</comment>